<sequence length="132" mass="14340">MLAEVLSCFAGRFGRVEPRRAAGQFVTGLLSDLEVKTCWQLAEQAGHARPDAMQRLLYRAVWDADAVRDDLRQLVTDRFGGPDAVLVVDETGDLKKGTHTVGVQRQYTGRPGGSRTARSGCSWATPARAGIP</sequence>
<feature type="region of interest" description="Disordered" evidence="1">
    <location>
        <begin position="107"/>
        <end position="132"/>
    </location>
</feature>
<proteinExistence type="predicted"/>
<dbReference type="AlphaFoldDB" id="A0A9W5URY5"/>
<organism evidence="3 4">
    <name type="scientific">Micromonospora sediminimaris</name>
    <dbReference type="NCBI Taxonomy" id="547162"/>
    <lineage>
        <taxon>Bacteria</taxon>
        <taxon>Bacillati</taxon>
        <taxon>Actinomycetota</taxon>
        <taxon>Actinomycetes</taxon>
        <taxon>Micromonosporales</taxon>
        <taxon>Micromonosporaceae</taxon>
        <taxon>Micromonospora</taxon>
    </lineage>
</organism>
<dbReference type="EMBL" id="BOPD01000013">
    <property type="protein sequence ID" value="GIJ33143.1"/>
    <property type="molecule type" value="Genomic_DNA"/>
</dbReference>
<dbReference type="InterPro" id="IPR038721">
    <property type="entry name" value="IS701-like_DDE_dom"/>
</dbReference>
<reference evidence="3" key="1">
    <citation type="submission" date="2021-01" db="EMBL/GenBank/DDBJ databases">
        <title>Whole genome shotgun sequence of Verrucosispora sediminis NBRC 107745.</title>
        <authorList>
            <person name="Komaki H."/>
            <person name="Tamura T."/>
        </authorList>
    </citation>
    <scope>NUCLEOTIDE SEQUENCE</scope>
    <source>
        <strain evidence="3">NBRC 107745</strain>
    </source>
</reference>
<evidence type="ECO:0000256" key="1">
    <source>
        <dbReference type="SAM" id="MobiDB-lite"/>
    </source>
</evidence>
<evidence type="ECO:0000259" key="2">
    <source>
        <dbReference type="Pfam" id="PF13546"/>
    </source>
</evidence>
<gene>
    <name evidence="3" type="ORF">Vse01_22910</name>
</gene>
<dbReference type="InterPro" id="IPR039365">
    <property type="entry name" value="IS701-like"/>
</dbReference>
<feature type="domain" description="Transposase IS701-like DDE" evidence="2">
    <location>
        <begin position="8"/>
        <end position="118"/>
    </location>
</feature>
<accession>A0A9W5URY5</accession>
<protein>
    <recommendedName>
        <fullName evidence="2">Transposase IS701-like DDE domain-containing protein</fullName>
    </recommendedName>
</protein>
<evidence type="ECO:0000313" key="4">
    <source>
        <dbReference type="Proteomes" id="UP000607311"/>
    </source>
</evidence>
<name>A0A9W5URY5_9ACTN</name>
<dbReference type="Pfam" id="PF13546">
    <property type="entry name" value="DDE_5"/>
    <property type="match status" value="1"/>
</dbReference>
<evidence type="ECO:0000313" key="3">
    <source>
        <dbReference type="EMBL" id="GIJ33143.1"/>
    </source>
</evidence>
<comment type="caution">
    <text evidence="3">The sequence shown here is derived from an EMBL/GenBank/DDBJ whole genome shotgun (WGS) entry which is preliminary data.</text>
</comment>
<dbReference type="Proteomes" id="UP000607311">
    <property type="component" value="Unassembled WGS sequence"/>
</dbReference>
<dbReference type="PANTHER" id="PTHR33627:SF1">
    <property type="entry name" value="TRANSPOSASE"/>
    <property type="match status" value="1"/>
</dbReference>
<dbReference type="PANTHER" id="PTHR33627">
    <property type="entry name" value="TRANSPOSASE"/>
    <property type="match status" value="1"/>
</dbReference>
<keyword evidence="4" id="KW-1185">Reference proteome</keyword>